<dbReference type="Pfam" id="PF00534">
    <property type="entry name" value="Glycos_transf_1"/>
    <property type="match status" value="1"/>
</dbReference>
<feature type="domain" description="Glycosyl transferase family 1" evidence="8">
    <location>
        <begin position="293"/>
        <end position="443"/>
    </location>
</feature>
<evidence type="ECO:0000313" key="11">
    <source>
        <dbReference type="Proteomes" id="UP000007161"/>
    </source>
</evidence>
<keyword evidence="11" id="KW-1185">Reference proteome</keyword>
<protein>
    <recommendedName>
        <fullName evidence="7">Glycogen synthase</fullName>
        <ecNumber evidence="7">2.4.1.21</ecNumber>
    </recommendedName>
    <alternativeName>
        <fullName evidence="7">Starch [bacterial glycogen] synthase</fullName>
    </alternativeName>
</protein>
<dbReference type="InterPro" id="IPR013534">
    <property type="entry name" value="Starch_synth_cat_dom"/>
</dbReference>
<sequence length="485" mass="55853">MNISFVSYEVDPFAKVGGLADVAGTLPKYIKKYTDQLNIIMPFHKVAEKNIKSKGYLLEKVAENLYPFSHSFKYSFSVFKSFLPDTDIPVYLIKNEELFSTDDVYEYPHKEHQTTYFSDAVISFIKNYLPETNLLHLNDWQTALIPVYLKTNYRDDDVLSKIATVFTIHNLGYQGIFPPDILSIAGLPGYLYNIDALEFFGQINFLKGGILFSDIINTVSKTYAEEIQTEEYGYKLDGVLKVRNNDLYGIINGVDYEKINPETDKNIPYNFSKENLENKYKNKLSLQKELGLPENKNIPVISFIGRIVEQKGIDLIADILDYLTLLDVQVIILGTGEERFEKQLKEFQNKYNNRLSINIRFDIKLAQLIYAGSDMFLMPSRYEPCGLGQMYSMRYGTIPIVRYTGGLADTVKEFNCEKNIGNGFGFYNYHSSDLLVAILKALNIYYRKPECWKNVVLNAMNSNFSWDKSAEEYIHLYKRALAKKV</sequence>
<dbReference type="HOGENOM" id="CLU_009583_18_2_0"/>
<dbReference type="GO" id="GO:0004373">
    <property type="term" value="F:alpha-1,4-glucan glucosyltransferase (UDP-glucose donor) activity"/>
    <property type="evidence" value="ECO:0007669"/>
    <property type="project" value="InterPro"/>
</dbReference>
<proteinExistence type="inferred from homology"/>
<keyword evidence="6 7" id="KW-0320">Glycogen biosynthesis</keyword>
<gene>
    <name evidence="7" type="primary">glgA</name>
    <name evidence="10" type="ordered locus">Marpi_1479</name>
</gene>
<evidence type="ECO:0000256" key="7">
    <source>
        <dbReference type="HAMAP-Rule" id="MF_00484"/>
    </source>
</evidence>
<evidence type="ECO:0000256" key="4">
    <source>
        <dbReference type="ARBA" id="ARBA00022676"/>
    </source>
</evidence>
<dbReference type="SUPFAM" id="SSF53756">
    <property type="entry name" value="UDP-Glycosyltransferase/glycogen phosphorylase"/>
    <property type="match status" value="1"/>
</dbReference>
<dbReference type="EC" id="2.4.1.21" evidence="7"/>
<evidence type="ECO:0000256" key="5">
    <source>
        <dbReference type="ARBA" id="ARBA00022679"/>
    </source>
</evidence>
<dbReference type="PANTHER" id="PTHR45825">
    <property type="entry name" value="GRANULE-BOUND STARCH SYNTHASE 1, CHLOROPLASTIC/AMYLOPLASTIC"/>
    <property type="match status" value="1"/>
</dbReference>
<organism evidence="10 11">
    <name type="scientific">Marinitoga piezophila (strain DSM 14283 / JCM 11233 / KA3)</name>
    <dbReference type="NCBI Taxonomy" id="443254"/>
    <lineage>
        <taxon>Bacteria</taxon>
        <taxon>Thermotogati</taxon>
        <taxon>Thermotogota</taxon>
        <taxon>Thermotogae</taxon>
        <taxon>Petrotogales</taxon>
        <taxon>Petrotogaceae</taxon>
        <taxon>Marinitoga</taxon>
    </lineage>
</organism>
<dbReference type="EMBL" id="CP003257">
    <property type="protein sequence ID" value="AEX85874.1"/>
    <property type="molecule type" value="Genomic_DNA"/>
</dbReference>
<feature type="binding site" evidence="7">
    <location>
        <position position="15"/>
    </location>
    <ligand>
        <name>ADP-alpha-D-glucose</name>
        <dbReference type="ChEBI" id="CHEBI:57498"/>
    </ligand>
</feature>
<dbReference type="AlphaFoldDB" id="H2J459"/>
<dbReference type="KEGG" id="mpz:Marpi_1479"/>
<reference evidence="11" key="2">
    <citation type="submission" date="2012-01" db="EMBL/GenBank/DDBJ databases">
        <title>Complete sequence of chromosome of Marinitoga piezophila KA3.</title>
        <authorList>
            <person name="Lucas S."/>
            <person name="Han J."/>
            <person name="Lapidus A."/>
            <person name="Cheng J.-F."/>
            <person name="Goodwin L."/>
            <person name="Pitluck S."/>
            <person name="Peters L."/>
            <person name="Mikhailova N."/>
            <person name="Teshima H."/>
            <person name="Detter J.C."/>
            <person name="Han C."/>
            <person name="Tapia R."/>
            <person name="Land M."/>
            <person name="Hauser L."/>
            <person name="Kyrpides N."/>
            <person name="Ivanova N."/>
            <person name="Pagani I."/>
            <person name="Jebbar M."/>
            <person name="Vannier P."/>
            <person name="Oger P."/>
            <person name="Cario A."/>
            <person name="Bartlett D."/>
            <person name="Noll K.M."/>
            <person name="Woyke T."/>
        </authorList>
    </citation>
    <scope>NUCLEOTIDE SEQUENCE [LARGE SCALE GENOMIC DNA]</scope>
    <source>
        <strain evidence="11">DSM 14283 / JCM 11233 / KA3</strain>
    </source>
</reference>
<accession>H2J459</accession>
<dbReference type="InterPro" id="IPR001296">
    <property type="entry name" value="Glyco_trans_1"/>
</dbReference>
<comment type="function">
    <text evidence="2 7">Synthesizes alpha-1,4-glucan chains using ADP-glucose.</text>
</comment>
<dbReference type="HAMAP" id="MF_00484">
    <property type="entry name" value="Glycogen_synth"/>
    <property type="match status" value="1"/>
</dbReference>
<keyword evidence="4 7" id="KW-0328">Glycosyltransferase</keyword>
<keyword evidence="5 7" id="KW-0808">Transferase</keyword>
<dbReference type="InterPro" id="IPR011835">
    <property type="entry name" value="GS/SS"/>
</dbReference>
<dbReference type="OrthoDB" id="9808590at2"/>
<dbReference type="UniPathway" id="UPA00164"/>
<dbReference type="RefSeq" id="WP_014296945.1">
    <property type="nucleotide sequence ID" value="NC_016751.1"/>
</dbReference>
<evidence type="ECO:0000313" key="10">
    <source>
        <dbReference type="EMBL" id="AEX85874.1"/>
    </source>
</evidence>
<reference evidence="10 11" key="1">
    <citation type="journal article" date="2012" name="J. Bacteriol.">
        <title>Complete Genome Sequence of the Thermophilic, Piezophilic, Heterotrophic Bacterium Marinitoga piezophila KA3.</title>
        <authorList>
            <person name="Lucas S."/>
            <person name="Han J."/>
            <person name="Lapidus A."/>
            <person name="Cheng J.F."/>
            <person name="Goodwin L.A."/>
            <person name="Pitluck S."/>
            <person name="Peters L."/>
            <person name="Mikhailova N."/>
            <person name="Teshima H."/>
            <person name="Detter J.C."/>
            <person name="Han C."/>
            <person name="Tapia R."/>
            <person name="Land M."/>
            <person name="Hauser L."/>
            <person name="Kyrpides N.C."/>
            <person name="Ivanova N."/>
            <person name="Pagani I."/>
            <person name="Vannier P."/>
            <person name="Oger P."/>
            <person name="Bartlett D.H."/>
            <person name="Noll K.M."/>
            <person name="Woyke T."/>
            <person name="Jebbar M."/>
        </authorList>
    </citation>
    <scope>NUCLEOTIDE SEQUENCE [LARGE SCALE GENOMIC DNA]</scope>
    <source>
        <strain evidence="11">DSM 14283 / JCM 11233 / KA3</strain>
    </source>
</reference>
<evidence type="ECO:0000259" key="9">
    <source>
        <dbReference type="Pfam" id="PF08323"/>
    </source>
</evidence>
<dbReference type="GO" id="GO:0005978">
    <property type="term" value="P:glycogen biosynthetic process"/>
    <property type="evidence" value="ECO:0007669"/>
    <property type="project" value="UniProtKB-UniRule"/>
</dbReference>
<evidence type="ECO:0000256" key="3">
    <source>
        <dbReference type="ARBA" id="ARBA00010281"/>
    </source>
</evidence>
<dbReference type="Gene3D" id="3.40.50.2000">
    <property type="entry name" value="Glycogen Phosphorylase B"/>
    <property type="match status" value="2"/>
</dbReference>
<dbReference type="Pfam" id="PF08323">
    <property type="entry name" value="Glyco_transf_5"/>
    <property type="match status" value="1"/>
</dbReference>
<dbReference type="eggNOG" id="COG0297">
    <property type="taxonomic scope" value="Bacteria"/>
</dbReference>
<evidence type="ECO:0000256" key="2">
    <source>
        <dbReference type="ARBA" id="ARBA00002764"/>
    </source>
</evidence>
<feature type="domain" description="Starch synthase catalytic" evidence="9">
    <location>
        <begin position="2"/>
        <end position="241"/>
    </location>
</feature>
<evidence type="ECO:0000256" key="1">
    <source>
        <dbReference type="ARBA" id="ARBA00001478"/>
    </source>
</evidence>
<dbReference type="PANTHER" id="PTHR45825:SF11">
    <property type="entry name" value="ALPHA AMYLASE DOMAIN-CONTAINING PROTEIN"/>
    <property type="match status" value="1"/>
</dbReference>
<dbReference type="NCBIfam" id="TIGR02095">
    <property type="entry name" value="glgA"/>
    <property type="match status" value="1"/>
</dbReference>
<evidence type="ECO:0000256" key="6">
    <source>
        <dbReference type="ARBA" id="ARBA00023056"/>
    </source>
</evidence>
<dbReference type="STRING" id="443254.Marpi_1479"/>
<name>H2J459_MARPK</name>
<dbReference type="CDD" id="cd03791">
    <property type="entry name" value="GT5_Glycogen_synthase_DULL1-like"/>
    <property type="match status" value="1"/>
</dbReference>
<dbReference type="Proteomes" id="UP000007161">
    <property type="component" value="Chromosome"/>
</dbReference>
<comment type="similarity">
    <text evidence="3 7">Belongs to the glycosyltransferase 1 family. Bacterial/plant glycogen synthase subfamily.</text>
</comment>
<comment type="pathway">
    <text evidence="7">Glycan biosynthesis; glycogen biosynthesis.</text>
</comment>
<comment type="catalytic activity">
    <reaction evidence="1 7">
        <text>[(1-&gt;4)-alpha-D-glucosyl](n) + ADP-alpha-D-glucose = [(1-&gt;4)-alpha-D-glucosyl](n+1) + ADP + H(+)</text>
        <dbReference type="Rhea" id="RHEA:18189"/>
        <dbReference type="Rhea" id="RHEA-COMP:9584"/>
        <dbReference type="Rhea" id="RHEA-COMP:9587"/>
        <dbReference type="ChEBI" id="CHEBI:15378"/>
        <dbReference type="ChEBI" id="CHEBI:15444"/>
        <dbReference type="ChEBI" id="CHEBI:57498"/>
        <dbReference type="ChEBI" id="CHEBI:456216"/>
        <dbReference type="EC" id="2.4.1.21"/>
    </reaction>
</comment>
<dbReference type="GO" id="GO:0009011">
    <property type="term" value="F:alpha-1,4-glucan glucosyltransferase (ADP-glucose donor) activity"/>
    <property type="evidence" value="ECO:0007669"/>
    <property type="project" value="UniProtKB-UniRule"/>
</dbReference>
<evidence type="ECO:0000259" key="8">
    <source>
        <dbReference type="Pfam" id="PF00534"/>
    </source>
</evidence>